<protein>
    <submittedName>
        <fullName evidence="3">DEAD/DEAH box helicase</fullName>
        <ecNumber evidence="3">3.6.4.-</ecNumber>
    </submittedName>
</protein>
<dbReference type="InterPro" id="IPR050742">
    <property type="entry name" value="Helicase_Restrict-Modif_Enz"/>
</dbReference>
<feature type="domain" description="Helicase C-terminal" evidence="2">
    <location>
        <begin position="449"/>
        <end position="604"/>
    </location>
</feature>
<evidence type="ECO:0000259" key="1">
    <source>
        <dbReference type="PROSITE" id="PS51192"/>
    </source>
</evidence>
<dbReference type="RefSeq" id="WP_377302087.1">
    <property type="nucleotide sequence ID" value="NZ_CP180191.1"/>
</dbReference>
<keyword evidence="3" id="KW-0547">Nucleotide-binding</keyword>
<name>A0ABV7GZZ8_9BURK</name>
<keyword evidence="3" id="KW-0378">Hydrolase</keyword>
<organism evidence="3 4">
    <name type="scientific">Piscinibacterium candidicorallinum</name>
    <dbReference type="NCBI Taxonomy" id="1793872"/>
    <lineage>
        <taxon>Bacteria</taxon>
        <taxon>Pseudomonadati</taxon>
        <taxon>Pseudomonadota</taxon>
        <taxon>Betaproteobacteria</taxon>
        <taxon>Burkholderiales</taxon>
        <taxon>Piscinibacterium</taxon>
    </lineage>
</organism>
<dbReference type="InterPro" id="IPR006935">
    <property type="entry name" value="Helicase/UvrB_N"/>
</dbReference>
<dbReference type="EMBL" id="JBHRTI010000003">
    <property type="protein sequence ID" value="MFC3147239.1"/>
    <property type="molecule type" value="Genomic_DNA"/>
</dbReference>
<dbReference type="Proteomes" id="UP001595556">
    <property type="component" value="Unassembled WGS sequence"/>
</dbReference>
<dbReference type="InterPro" id="IPR014001">
    <property type="entry name" value="Helicase_ATP-bd"/>
</dbReference>
<dbReference type="InterPro" id="IPR001650">
    <property type="entry name" value="Helicase_C-like"/>
</dbReference>
<evidence type="ECO:0000313" key="4">
    <source>
        <dbReference type="Proteomes" id="UP001595556"/>
    </source>
</evidence>
<dbReference type="GO" id="GO:0004386">
    <property type="term" value="F:helicase activity"/>
    <property type="evidence" value="ECO:0007669"/>
    <property type="project" value="UniProtKB-KW"/>
</dbReference>
<reference evidence="4" key="1">
    <citation type="journal article" date="2019" name="Int. J. Syst. Evol. Microbiol.">
        <title>The Global Catalogue of Microorganisms (GCM) 10K type strain sequencing project: providing services to taxonomists for standard genome sequencing and annotation.</title>
        <authorList>
            <consortium name="The Broad Institute Genomics Platform"/>
            <consortium name="The Broad Institute Genome Sequencing Center for Infectious Disease"/>
            <person name="Wu L."/>
            <person name="Ma J."/>
        </authorList>
    </citation>
    <scope>NUCLEOTIDE SEQUENCE [LARGE SCALE GENOMIC DNA]</scope>
    <source>
        <strain evidence="4">KCTC 52168</strain>
    </source>
</reference>
<dbReference type="PROSITE" id="PS51192">
    <property type="entry name" value="HELICASE_ATP_BIND_1"/>
    <property type="match status" value="1"/>
</dbReference>
<dbReference type="Gene3D" id="3.40.50.300">
    <property type="entry name" value="P-loop containing nucleotide triphosphate hydrolases"/>
    <property type="match status" value="2"/>
</dbReference>
<feature type="domain" description="Helicase ATP-binding" evidence="1">
    <location>
        <begin position="185"/>
        <end position="381"/>
    </location>
</feature>
<keyword evidence="4" id="KW-1185">Reference proteome</keyword>
<dbReference type="InterPro" id="IPR027417">
    <property type="entry name" value="P-loop_NTPase"/>
</dbReference>
<dbReference type="GO" id="GO:0016787">
    <property type="term" value="F:hydrolase activity"/>
    <property type="evidence" value="ECO:0007669"/>
    <property type="project" value="UniProtKB-KW"/>
</dbReference>
<keyword evidence="3" id="KW-0067">ATP-binding</keyword>
<evidence type="ECO:0000259" key="2">
    <source>
        <dbReference type="PROSITE" id="PS51194"/>
    </source>
</evidence>
<comment type="caution">
    <text evidence="3">The sequence shown here is derived from an EMBL/GenBank/DDBJ whole genome shotgun (WGS) entry which is preliminary data.</text>
</comment>
<dbReference type="SMART" id="SM00487">
    <property type="entry name" value="DEXDc"/>
    <property type="match status" value="1"/>
</dbReference>
<proteinExistence type="predicted"/>
<dbReference type="SMART" id="SM00490">
    <property type="entry name" value="HELICc"/>
    <property type="match status" value="1"/>
</dbReference>
<dbReference type="Pfam" id="PF00271">
    <property type="entry name" value="Helicase_C"/>
    <property type="match status" value="1"/>
</dbReference>
<keyword evidence="3" id="KW-0347">Helicase</keyword>
<dbReference type="PANTHER" id="PTHR47396:SF1">
    <property type="entry name" value="ATP-DEPENDENT HELICASE IRC3-RELATED"/>
    <property type="match status" value="1"/>
</dbReference>
<sequence length="604" mass="66507">MADAIVLIERALRRIPSDSWKVFLASRYGSRLRESLSLVEQTLSGLGGAKRSRADIPSHLARTEGPGLMQDSVLGPWIREQWLRGCSTATWQRLLDRYNELSSSKTGSIRSDATQRGHAPETIAAYWHQGGAWARFFCAALRLPDAFWRRRDQLKVEDMEVLPGAPLPALHDFQVQAYDHLRLLLRSRARGRSALLSLPTGAGKTRVVVEAICDHLAKRLPESASSVLWIAHSAELQIQAWECFRAVWQVPPLRGAFEPIARFEPLSLVRLWGGRDPKSLPDAPAQPEVLIASIDQLASWSRRDPAALAQIRDRNLACVVIDEAHGAITAEFRGVLEALGVKASGKWLPEPSAPLLIGMTATPWRTDDTQDAALRRMFSRRLVTSRALGTSPVGTLQRRGILSEIDHIRLRVRNVPAMTPAQRRHVERFHEIPPEYLDRLGGSVDRNRQIVETLAAMRGAAKAIVFACSIAHAEILTACVERIRGPGTAIAITSATPRGSRSLAIEAFRRKDGGPSVLVTVGVLAAGFDAPKVDVVLIARPTMSATLYEQMAGRGLRGPANGGTKRCRLIDVQDEGLPDGVLSYARVMERWERSPRAITKRGIG</sequence>
<accession>A0ABV7GZZ8</accession>
<dbReference type="SUPFAM" id="SSF52540">
    <property type="entry name" value="P-loop containing nucleoside triphosphate hydrolases"/>
    <property type="match status" value="1"/>
</dbReference>
<dbReference type="EC" id="3.6.4.-" evidence="3"/>
<evidence type="ECO:0000313" key="3">
    <source>
        <dbReference type="EMBL" id="MFC3147239.1"/>
    </source>
</evidence>
<gene>
    <name evidence="3" type="ORF">ACFOEN_06245</name>
</gene>
<dbReference type="Pfam" id="PF04851">
    <property type="entry name" value="ResIII"/>
    <property type="match status" value="1"/>
</dbReference>
<dbReference type="PANTHER" id="PTHR47396">
    <property type="entry name" value="TYPE I RESTRICTION ENZYME ECOKI R PROTEIN"/>
    <property type="match status" value="1"/>
</dbReference>
<dbReference type="PROSITE" id="PS51194">
    <property type="entry name" value="HELICASE_CTER"/>
    <property type="match status" value="1"/>
</dbReference>